<evidence type="ECO:0000313" key="3">
    <source>
        <dbReference type="EMBL" id="BAL57405.1"/>
    </source>
</evidence>
<dbReference type="CDD" id="cd02696">
    <property type="entry name" value="MurNAc-LAA"/>
    <property type="match status" value="1"/>
</dbReference>
<name>H5SML9_9BACT</name>
<gene>
    <name evidence="3" type="ORF">HGMM_F50D11C14</name>
</gene>
<dbReference type="GO" id="GO:0008745">
    <property type="term" value="F:N-acetylmuramoyl-L-alanine amidase activity"/>
    <property type="evidence" value="ECO:0007669"/>
    <property type="project" value="InterPro"/>
</dbReference>
<dbReference type="SMART" id="SM00646">
    <property type="entry name" value="Ami_3"/>
    <property type="match status" value="1"/>
</dbReference>
<feature type="domain" description="MurNAc-LAA" evidence="2">
    <location>
        <begin position="69"/>
        <end position="179"/>
    </location>
</feature>
<dbReference type="Gene3D" id="3.40.630.40">
    <property type="entry name" value="Zn-dependent exopeptidases"/>
    <property type="match status" value="1"/>
</dbReference>
<organism evidence="3">
    <name type="scientific">uncultured Acetothermia bacterium</name>
    <dbReference type="NCBI Taxonomy" id="236499"/>
    <lineage>
        <taxon>Bacteria</taxon>
        <taxon>Candidatus Bipolaricaulota</taxon>
        <taxon>environmental samples</taxon>
    </lineage>
</organism>
<dbReference type="AlphaFoldDB" id="H5SML9"/>
<accession>H5SML9</accession>
<dbReference type="PANTHER" id="PTHR30404:SF0">
    <property type="entry name" value="N-ACETYLMURAMOYL-L-ALANINE AMIDASE AMIC"/>
    <property type="match status" value="1"/>
</dbReference>
<protein>
    <submittedName>
        <fullName evidence="3">N-acetylmuramoyl-L-alanine amidase</fullName>
    </submittedName>
</protein>
<dbReference type="InterPro" id="IPR050695">
    <property type="entry name" value="N-acetylmuramoyl_amidase_3"/>
</dbReference>
<dbReference type="EMBL" id="AP011775">
    <property type="protein sequence ID" value="BAL57405.1"/>
    <property type="molecule type" value="Genomic_DNA"/>
</dbReference>
<dbReference type="GO" id="GO:0030288">
    <property type="term" value="C:outer membrane-bounded periplasmic space"/>
    <property type="evidence" value="ECO:0007669"/>
    <property type="project" value="TreeGrafter"/>
</dbReference>
<dbReference type="SMR" id="H5SML9"/>
<dbReference type="PANTHER" id="PTHR30404">
    <property type="entry name" value="N-ACETYLMURAMOYL-L-ALANINE AMIDASE"/>
    <property type="match status" value="1"/>
</dbReference>
<sequence length="182" mass="19544">MGVSQPGTLTVVIDAGHGGDDTGGIGVDNVTEKAIVLQIAHLIALESVNSPKIKILLTRSADQYLAPGERLARARGAQAFLSLHLNFSYDPRMRGITAVVPDKADPHTHALADALRARLISATKSPDLGTQTAPLWLRRLPIPAVQLNVGFITNPQEARQLAQLAYQKRIAQAIVAALEEFF</sequence>
<dbReference type="Pfam" id="PF01520">
    <property type="entry name" value="Amidase_3"/>
    <property type="match status" value="1"/>
</dbReference>
<evidence type="ECO:0000259" key="2">
    <source>
        <dbReference type="SMART" id="SM00646"/>
    </source>
</evidence>
<dbReference type="SUPFAM" id="SSF53187">
    <property type="entry name" value="Zn-dependent exopeptidases"/>
    <property type="match status" value="1"/>
</dbReference>
<dbReference type="InterPro" id="IPR002508">
    <property type="entry name" value="MurNAc-LAA_cat"/>
</dbReference>
<reference evidence="3" key="2">
    <citation type="journal article" date="2012" name="PLoS ONE">
        <title>A Deeply Branching Thermophilic Bacterium with an Ancient Acetyl-CoA Pathway Dominates a Subsurface Ecosystem.</title>
        <authorList>
            <person name="Takami H."/>
            <person name="Noguchi H."/>
            <person name="Takaki Y."/>
            <person name="Uchiyama I."/>
            <person name="Toyoda A."/>
            <person name="Nishi S."/>
            <person name="Chee G.-J."/>
            <person name="Arai W."/>
            <person name="Nunoura T."/>
            <person name="Itoh T."/>
            <person name="Hattori M."/>
            <person name="Takai K."/>
        </authorList>
    </citation>
    <scope>NUCLEOTIDE SEQUENCE</scope>
</reference>
<keyword evidence="1" id="KW-0378">Hydrolase</keyword>
<reference evidence="3" key="1">
    <citation type="journal article" date="2005" name="Environ. Microbiol.">
        <title>Genetic and functional properties of uncultivated thermophilic crenarchaeotes from a subsurface gold mine as revealed by analysis of genome fragments.</title>
        <authorList>
            <person name="Nunoura T."/>
            <person name="Hirayama H."/>
            <person name="Takami H."/>
            <person name="Oida H."/>
            <person name="Nishi S."/>
            <person name="Shimamura S."/>
            <person name="Suzuki Y."/>
            <person name="Inagaki F."/>
            <person name="Takai K."/>
            <person name="Nealson K.H."/>
            <person name="Horikoshi K."/>
        </authorList>
    </citation>
    <scope>NUCLEOTIDE SEQUENCE</scope>
</reference>
<dbReference type="GO" id="GO:0009253">
    <property type="term" value="P:peptidoglycan catabolic process"/>
    <property type="evidence" value="ECO:0007669"/>
    <property type="project" value="InterPro"/>
</dbReference>
<evidence type="ECO:0000256" key="1">
    <source>
        <dbReference type="ARBA" id="ARBA00022801"/>
    </source>
</evidence>
<proteinExistence type="predicted"/>